<proteinExistence type="predicted"/>
<protein>
    <recommendedName>
        <fullName evidence="3">DUF4259 domain-containing protein</fullName>
    </recommendedName>
</protein>
<name>A0A7J4J416_9ARCH</name>
<accession>A0A7J4J416</accession>
<evidence type="ECO:0000313" key="1">
    <source>
        <dbReference type="EMBL" id="HIH09956.1"/>
    </source>
</evidence>
<dbReference type="AlphaFoldDB" id="A0A7J4J416"/>
<sequence>MGSWGTAISSNDTFAEVYAGFFDFYNEGIEPGQITERIIHENQDLISDREESNNFWFALAKAQYDCGALDKKVLSKVKDVIESGADMGIWKELGASDSDLRKRKAVLEKFLKKISAKNKNPKKRKKKVLRNAIFAKGDCLTFRLENGNHGGALVLEAENNSEHGLNLLATTTINQPQKPIIKDFETADVLVRRVQILPGNYKDIEQVSWCYAQFYKKAKTKFETIGKLEIRKAYNARNDFQSFSHWDTIPLKVSNDSDYSKKFGTPRQKVTLKELRY</sequence>
<evidence type="ECO:0000313" key="2">
    <source>
        <dbReference type="Proteomes" id="UP000565078"/>
    </source>
</evidence>
<comment type="caution">
    <text evidence="1">The sequence shown here is derived from an EMBL/GenBank/DDBJ whole genome shotgun (WGS) entry which is preliminary data.</text>
</comment>
<gene>
    <name evidence="1" type="ORF">HA254_04785</name>
</gene>
<evidence type="ECO:0008006" key="3">
    <source>
        <dbReference type="Google" id="ProtNLM"/>
    </source>
</evidence>
<dbReference type="EMBL" id="DUGC01000073">
    <property type="protein sequence ID" value="HIH09956.1"/>
    <property type="molecule type" value="Genomic_DNA"/>
</dbReference>
<organism evidence="1 2">
    <name type="scientific">Candidatus Iainarchaeum sp</name>
    <dbReference type="NCBI Taxonomy" id="3101447"/>
    <lineage>
        <taxon>Archaea</taxon>
        <taxon>Candidatus Iainarchaeota</taxon>
        <taxon>Candidatus Iainarchaeia</taxon>
        <taxon>Candidatus Iainarchaeales</taxon>
        <taxon>Candidatus Iainarchaeaceae</taxon>
        <taxon>Candidatus Iainarchaeum</taxon>
    </lineage>
</organism>
<reference evidence="2" key="1">
    <citation type="journal article" date="2020" name="bioRxiv">
        <title>A rank-normalized archaeal taxonomy based on genome phylogeny resolves widespread incomplete and uneven classifications.</title>
        <authorList>
            <person name="Rinke C."/>
            <person name="Chuvochina M."/>
            <person name="Mussig A.J."/>
            <person name="Chaumeil P.-A."/>
            <person name="Waite D.W."/>
            <person name="Whitman W.B."/>
            <person name="Parks D.H."/>
            <person name="Hugenholtz P."/>
        </authorList>
    </citation>
    <scope>NUCLEOTIDE SEQUENCE [LARGE SCALE GENOMIC DNA]</scope>
</reference>
<dbReference type="Proteomes" id="UP000565078">
    <property type="component" value="Unassembled WGS sequence"/>
</dbReference>